<feature type="domain" description="FAS1" evidence="3">
    <location>
        <begin position="352"/>
        <end position="495"/>
    </location>
</feature>
<feature type="chain" id="PRO_5040483242" description="FAS1 domain-containing protein" evidence="2">
    <location>
        <begin position="22"/>
        <end position="890"/>
    </location>
</feature>
<protein>
    <recommendedName>
        <fullName evidence="3">FAS1 domain-containing protein</fullName>
    </recommendedName>
</protein>
<dbReference type="Pfam" id="PF02469">
    <property type="entry name" value="Fasciclin"/>
    <property type="match status" value="5"/>
</dbReference>
<dbReference type="InterPro" id="IPR000782">
    <property type="entry name" value="FAS1_domain"/>
</dbReference>
<feature type="transmembrane region" description="Helical" evidence="1">
    <location>
        <begin position="840"/>
        <end position="863"/>
    </location>
</feature>
<dbReference type="Gene3D" id="2.30.180.10">
    <property type="entry name" value="FAS1 domain"/>
    <property type="match status" value="5"/>
</dbReference>
<feature type="domain" description="FAS1" evidence="3">
    <location>
        <begin position="213"/>
        <end position="346"/>
    </location>
</feature>
<dbReference type="SUPFAM" id="SSF82153">
    <property type="entry name" value="FAS1 domain"/>
    <property type="match status" value="5"/>
</dbReference>
<keyword evidence="1" id="KW-0812">Transmembrane</keyword>
<gene>
    <name evidence="4" type="ORF">DXG03_008944</name>
</gene>
<feature type="domain" description="FAS1" evidence="3">
    <location>
        <begin position="503"/>
        <end position="646"/>
    </location>
</feature>
<dbReference type="GO" id="GO:0005615">
    <property type="term" value="C:extracellular space"/>
    <property type="evidence" value="ECO:0007669"/>
    <property type="project" value="TreeGrafter"/>
</dbReference>
<proteinExistence type="predicted"/>
<dbReference type="EMBL" id="JABCKV010000008">
    <property type="protein sequence ID" value="KAG5647591.1"/>
    <property type="molecule type" value="Genomic_DNA"/>
</dbReference>
<dbReference type="InterPro" id="IPR036378">
    <property type="entry name" value="FAS1_dom_sf"/>
</dbReference>
<dbReference type="PROSITE" id="PS50213">
    <property type="entry name" value="FAS1"/>
    <property type="match status" value="4"/>
</dbReference>
<evidence type="ECO:0000256" key="2">
    <source>
        <dbReference type="SAM" id="SignalP"/>
    </source>
</evidence>
<evidence type="ECO:0000259" key="3">
    <source>
        <dbReference type="PROSITE" id="PS50213"/>
    </source>
</evidence>
<evidence type="ECO:0000313" key="4">
    <source>
        <dbReference type="EMBL" id="KAG5647591.1"/>
    </source>
</evidence>
<dbReference type="PANTHER" id="PTHR10900:SF77">
    <property type="entry name" value="FI19380P1"/>
    <property type="match status" value="1"/>
</dbReference>
<keyword evidence="2" id="KW-0732">Signal</keyword>
<evidence type="ECO:0000256" key="1">
    <source>
        <dbReference type="SAM" id="Phobius"/>
    </source>
</evidence>
<dbReference type="SMART" id="SM00554">
    <property type="entry name" value="FAS1"/>
    <property type="match status" value="5"/>
</dbReference>
<organism evidence="4 5">
    <name type="scientific">Asterophora parasitica</name>
    <dbReference type="NCBI Taxonomy" id="117018"/>
    <lineage>
        <taxon>Eukaryota</taxon>
        <taxon>Fungi</taxon>
        <taxon>Dikarya</taxon>
        <taxon>Basidiomycota</taxon>
        <taxon>Agaricomycotina</taxon>
        <taxon>Agaricomycetes</taxon>
        <taxon>Agaricomycetidae</taxon>
        <taxon>Agaricales</taxon>
        <taxon>Tricholomatineae</taxon>
        <taxon>Lyophyllaceae</taxon>
        <taxon>Asterophora</taxon>
    </lineage>
</organism>
<evidence type="ECO:0000313" key="5">
    <source>
        <dbReference type="Proteomes" id="UP000775547"/>
    </source>
</evidence>
<dbReference type="AlphaFoldDB" id="A0A9P7KD34"/>
<dbReference type="OrthoDB" id="14252at2759"/>
<dbReference type="PANTHER" id="PTHR10900">
    <property type="entry name" value="PERIOSTIN-RELATED"/>
    <property type="match status" value="1"/>
</dbReference>
<comment type="caution">
    <text evidence="4">The sequence shown here is derived from an EMBL/GenBank/DDBJ whole genome shotgun (WGS) entry which is preliminary data.</text>
</comment>
<sequence length="890" mass="97068">MRLCRLPCALLTAILISPALSSSQHSLSAAFSTTLVDALSVDPNYASLLRLLQRARLIPTLNRLNGSTLFAPTNDAIKHHLQHNQIWDSVMHDDNFVLNDNIQEQLRQQLFYHLLNYTVSALPTSQDPETHKTLLYPRMPVEPPLREPPPSPPWMPIPGGTLGGEPQRLRASGRDEATWVGVDTFGKGGAKTVNITKAGNGVVVGISKVLEPPPDLAQVVSQQPSVSYFHKVLTPEISKLLNSTSELTLFLPVDAAWDVLDPYERIYLESEYATDDLNRILNMHAVVEKGAKYSDSFGKTTNLTTIDGETLKIVVSEDKTTISTANLIQPDIYASNGVLHLVDSLLVPEGALPITPEKYLLALNCTAFVSLLHSVDLRHLINDTETKYTILAPSDDVLSLLGDGEIPERGSDELKKLLQYHFIPGKWTPEKLDDGMLLETALREVGLAGGRQVLNVEVSTELKEKSIRFAGARTIGSPSKFAFPLYTLGVVNDDLQSKPLVPPVDPLQTALPFLDLSSFLAAIFSTSQAETLRKAPHTSLLVPHNSAFKRLGMLVSAHLLGPSSKQDLENVLLHHALNTVEYAKSLRNGSQHTFATLEGSDVQFDRLRNGTVYVSPSGGWTGMQSKLYLQDRLTSTGVVHELSDILIPRSVSLTVGKLVKAAQGSTMATLAIKAGFEWALNGTAPPEGSPWADEGLSGAGWTLLCPTDNAFKDLNLTQLYADPDALRSIVSQHLIPSPPSEGDSFIDTNPLYNNRPLPLDESPTYSTLLSSSSAYGDLVFRWHDDPETKKKGYIVGIKGARGTDGSADWARVLSWGRSTTAGGGGVIQIDRMLSPYNPPWWLAYGAPTGVGIVGSLLICLFFYGVRIVWRRDTTEATYEPVGGFGRDDEP</sequence>
<name>A0A9P7KD34_9AGAR</name>
<keyword evidence="1" id="KW-1133">Transmembrane helix</keyword>
<feature type="signal peptide" evidence="2">
    <location>
        <begin position="1"/>
        <end position="21"/>
    </location>
</feature>
<reference evidence="4" key="1">
    <citation type="submission" date="2020-07" db="EMBL/GenBank/DDBJ databases">
        <authorList>
            <person name="Nieuwenhuis M."/>
            <person name="Van De Peppel L.J.J."/>
        </authorList>
    </citation>
    <scope>NUCLEOTIDE SEQUENCE</scope>
    <source>
        <strain evidence="4">AP01</strain>
        <tissue evidence="4">Mycelium</tissue>
    </source>
</reference>
<dbReference type="InterPro" id="IPR050904">
    <property type="entry name" value="Adhesion/Biosynth-related"/>
</dbReference>
<accession>A0A9P7KD34</accession>
<keyword evidence="5" id="KW-1185">Reference proteome</keyword>
<reference evidence="4" key="2">
    <citation type="submission" date="2021-10" db="EMBL/GenBank/DDBJ databases">
        <title>Phylogenomics reveals ancestral predisposition of the termite-cultivated fungus Termitomyces towards a domesticated lifestyle.</title>
        <authorList>
            <person name="Auxier B."/>
            <person name="Grum-Grzhimaylo A."/>
            <person name="Cardenas M.E."/>
            <person name="Lodge J.D."/>
            <person name="Laessoe T."/>
            <person name="Pedersen O."/>
            <person name="Smith M.E."/>
            <person name="Kuyper T.W."/>
            <person name="Franco-Molano E.A."/>
            <person name="Baroni T.J."/>
            <person name="Aanen D.K."/>
        </authorList>
    </citation>
    <scope>NUCLEOTIDE SEQUENCE</scope>
    <source>
        <strain evidence="4">AP01</strain>
        <tissue evidence="4">Mycelium</tissue>
    </source>
</reference>
<dbReference type="Proteomes" id="UP000775547">
    <property type="component" value="Unassembled WGS sequence"/>
</dbReference>
<feature type="domain" description="FAS1" evidence="3">
    <location>
        <begin position="32"/>
        <end position="210"/>
    </location>
</feature>
<keyword evidence="1" id="KW-0472">Membrane</keyword>